<feature type="compositionally biased region" description="Low complexity" evidence="1">
    <location>
        <begin position="54"/>
        <end position="65"/>
    </location>
</feature>
<evidence type="ECO:0000256" key="1">
    <source>
        <dbReference type="SAM" id="MobiDB-lite"/>
    </source>
</evidence>
<evidence type="ECO:0000313" key="2">
    <source>
        <dbReference type="EMBL" id="CAL1388668.1"/>
    </source>
</evidence>
<organism evidence="2 3">
    <name type="scientific">Linum trigynum</name>
    <dbReference type="NCBI Taxonomy" id="586398"/>
    <lineage>
        <taxon>Eukaryota</taxon>
        <taxon>Viridiplantae</taxon>
        <taxon>Streptophyta</taxon>
        <taxon>Embryophyta</taxon>
        <taxon>Tracheophyta</taxon>
        <taxon>Spermatophyta</taxon>
        <taxon>Magnoliopsida</taxon>
        <taxon>eudicotyledons</taxon>
        <taxon>Gunneridae</taxon>
        <taxon>Pentapetalae</taxon>
        <taxon>rosids</taxon>
        <taxon>fabids</taxon>
        <taxon>Malpighiales</taxon>
        <taxon>Linaceae</taxon>
        <taxon>Linum</taxon>
    </lineage>
</organism>
<dbReference type="Proteomes" id="UP001497516">
    <property type="component" value="Chromosome 5"/>
</dbReference>
<feature type="region of interest" description="Disordered" evidence="1">
    <location>
        <begin position="54"/>
        <end position="89"/>
    </location>
</feature>
<reference evidence="2 3" key="1">
    <citation type="submission" date="2024-04" db="EMBL/GenBank/DDBJ databases">
        <authorList>
            <person name="Fracassetti M."/>
        </authorList>
    </citation>
    <scope>NUCLEOTIDE SEQUENCE [LARGE SCALE GENOMIC DNA]</scope>
</reference>
<gene>
    <name evidence="2" type="ORF">LTRI10_LOCUS29585</name>
</gene>
<protein>
    <submittedName>
        <fullName evidence="2">Uncharacterized protein</fullName>
    </submittedName>
</protein>
<proteinExistence type="predicted"/>
<name>A0AAV2ERQ8_9ROSI</name>
<sequence>MPSPSRSLANLSFISSVSDHSDSGFTAFFVGINMCLPSITGGIRVTGGAYTSLSNSGASQNGGASEQDVVGREVGSLPRRNTPHFSSTRSIATVSATAAGHCKRVLVHEKTRWKFN</sequence>
<dbReference type="EMBL" id="OZ034818">
    <property type="protein sequence ID" value="CAL1388668.1"/>
    <property type="molecule type" value="Genomic_DNA"/>
</dbReference>
<dbReference type="AlphaFoldDB" id="A0AAV2ERQ8"/>
<accession>A0AAV2ERQ8</accession>
<evidence type="ECO:0000313" key="3">
    <source>
        <dbReference type="Proteomes" id="UP001497516"/>
    </source>
</evidence>
<keyword evidence="3" id="KW-1185">Reference proteome</keyword>